<keyword evidence="5" id="KW-0274">FAD</keyword>
<dbReference type="Gene3D" id="3.40.50.80">
    <property type="entry name" value="Nucleotide-binding domain of ferredoxin-NADP reductase (FNR) module"/>
    <property type="match status" value="1"/>
</dbReference>
<reference evidence="11" key="1">
    <citation type="submission" date="2021-01" db="EMBL/GenBank/DDBJ databases">
        <authorList>
            <person name="Corre E."/>
            <person name="Pelletier E."/>
            <person name="Niang G."/>
            <person name="Scheremetjew M."/>
            <person name="Finn R."/>
            <person name="Kale V."/>
            <person name="Holt S."/>
            <person name="Cochrane G."/>
            <person name="Meng A."/>
            <person name="Brown T."/>
            <person name="Cohen L."/>
        </authorList>
    </citation>
    <scope>NUCLEOTIDE SEQUENCE</scope>
    <source>
        <strain evidence="11">MM31A-1</strain>
    </source>
</reference>
<evidence type="ECO:0000313" key="11">
    <source>
        <dbReference type="EMBL" id="CAE0477104.1"/>
    </source>
</evidence>
<dbReference type="AlphaFoldDB" id="A0A7S3QGV4"/>
<evidence type="ECO:0000256" key="1">
    <source>
        <dbReference type="ARBA" id="ARBA00001974"/>
    </source>
</evidence>
<name>A0A7S3QGV4_9STRA</name>
<dbReference type="FunFam" id="3.40.50.80:FF:000008">
    <property type="entry name" value="Ferredoxin--NADP reductase, chloroplastic"/>
    <property type="match status" value="1"/>
</dbReference>
<evidence type="ECO:0000256" key="9">
    <source>
        <dbReference type="SAM" id="SignalP"/>
    </source>
</evidence>
<dbReference type="EMBL" id="HBIO01028635">
    <property type="protein sequence ID" value="CAE0477104.1"/>
    <property type="molecule type" value="Transcribed_RNA"/>
</dbReference>
<dbReference type="Gene3D" id="2.40.30.10">
    <property type="entry name" value="Translation factors"/>
    <property type="match status" value="1"/>
</dbReference>
<dbReference type="SUPFAM" id="SSF52343">
    <property type="entry name" value="Ferredoxin reductase-like, C-terminal NADP-linked domain"/>
    <property type="match status" value="1"/>
</dbReference>
<feature type="chain" id="PRO_5031512204" description="ferredoxin--NADP(+) reductase" evidence="9">
    <location>
        <begin position="19"/>
        <end position="425"/>
    </location>
</feature>
<dbReference type="CDD" id="cd06208">
    <property type="entry name" value="CYPOR_like_FNR"/>
    <property type="match status" value="1"/>
</dbReference>
<dbReference type="InterPro" id="IPR017938">
    <property type="entry name" value="Riboflavin_synthase-like_b-brl"/>
</dbReference>
<evidence type="ECO:0000256" key="4">
    <source>
        <dbReference type="ARBA" id="ARBA00022630"/>
    </source>
</evidence>
<dbReference type="Pfam" id="PF00175">
    <property type="entry name" value="NAD_binding_1"/>
    <property type="match status" value="1"/>
</dbReference>
<keyword evidence="7" id="KW-0560">Oxidoreductase</keyword>
<feature type="domain" description="FAD-binding FR-type" evidence="10">
    <location>
        <begin position="135"/>
        <end position="262"/>
    </location>
</feature>
<evidence type="ECO:0000256" key="3">
    <source>
        <dbReference type="ARBA" id="ARBA00013223"/>
    </source>
</evidence>
<sequence length="425" mass="46384">MVNYSSTILLAFLSTANSFSPISISTSRNTLPSLSAVSKDRVKGSGCGIPFVEAGGCRLFDPEEEGKLQGTGALTSRIQQGHDYMLPDDAVVVTAAGSSVGKPPSNVEIMDAQHWLEHLDTNENSSIPLNFAKPNKPVQATVLGRKRIITDDAPGDIQHIIMKLPEGMHYVEGQSLSVIPEGIDPKTNKKYSPRLYSIASTRYGDLLDGNTVSLCVRRAEYWDPATNTIDPSKKGVCSNMLCDALPGTQFNVAGPVGKTMLLPKNPSDDVIMVATGTGIAPFRGFMHRLFMEETVARHMYSGTAWLVLGVPTTGGLLYKEEFDAMTRNTQMASSSGNLKIDYAISREMTNTIDGGKLYVQHVIAQNAKEFFDRLDGGASVYFCGLKGMMPPILDTLEQVALVNGLDWTTKLKEWKANHQWHVEVY</sequence>
<dbReference type="SUPFAM" id="SSF63380">
    <property type="entry name" value="Riboflavin synthase domain-like"/>
    <property type="match status" value="1"/>
</dbReference>
<dbReference type="PANTHER" id="PTHR43314">
    <property type="match status" value="1"/>
</dbReference>
<feature type="signal peptide" evidence="9">
    <location>
        <begin position="1"/>
        <end position="18"/>
    </location>
</feature>
<evidence type="ECO:0000256" key="6">
    <source>
        <dbReference type="ARBA" id="ARBA00022857"/>
    </source>
</evidence>
<comment type="similarity">
    <text evidence="2">Belongs to the ferredoxin--NADP reductase type 1 family.</text>
</comment>
<dbReference type="PRINTS" id="PR00371">
    <property type="entry name" value="FPNCR"/>
</dbReference>
<comment type="cofactor">
    <cofactor evidence="1">
        <name>FAD</name>
        <dbReference type="ChEBI" id="CHEBI:57692"/>
    </cofactor>
</comment>
<dbReference type="InterPro" id="IPR017927">
    <property type="entry name" value="FAD-bd_FR_type"/>
</dbReference>
<accession>A0A7S3QGV4</accession>
<dbReference type="InterPro" id="IPR015701">
    <property type="entry name" value="FNR"/>
</dbReference>
<organism evidence="11">
    <name type="scientific">Chaetoceros debilis</name>
    <dbReference type="NCBI Taxonomy" id="122233"/>
    <lineage>
        <taxon>Eukaryota</taxon>
        <taxon>Sar</taxon>
        <taxon>Stramenopiles</taxon>
        <taxon>Ochrophyta</taxon>
        <taxon>Bacillariophyta</taxon>
        <taxon>Coscinodiscophyceae</taxon>
        <taxon>Chaetocerotophycidae</taxon>
        <taxon>Chaetocerotales</taxon>
        <taxon>Chaetocerotaceae</taxon>
        <taxon>Chaetoceros</taxon>
    </lineage>
</organism>
<dbReference type="GO" id="GO:0004324">
    <property type="term" value="F:ferredoxin-NADP+ reductase activity"/>
    <property type="evidence" value="ECO:0007669"/>
    <property type="project" value="UniProtKB-EC"/>
</dbReference>
<evidence type="ECO:0000259" key="10">
    <source>
        <dbReference type="PROSITE" id="PS51384"/>
    </source>
</evidence>
<dbReference type="InterPro" id="IPR001709">
    <property type="entry name" value="Flavoprot_Pyr_Nucl_cyt_Rdtase"/>
</dbReference>
<dbReference type="PROSITE" id="PS51384">
    <property type="entry name" value="FAD_FR"/>
    <property type="match status" value="1"/>
</dbReference>
<evidence type="ECO:0000256" key="8">
    <source>
        <dbReference type="ARBA" id="ARBA00047776"/>
    </source>
</evidence>
<keyword evidence="4" id="KW-0285">Flavoprotein</keyword>
<dbReference type="InterPro" id="IPR039261">
    <property type="entry name" value="FNR_nucleotide-bd"/>
</dbReference>
<proteinExistence type="inferred from homology"/>
<keyword evidence="9" id="KW-0732">Signal</keyword>
<dbReference type="InterPro" id="IPR001433">
    <property type="entry name" value="OxRdtase_FAD/NAD-bd"/>
</dbReference>
<evidence type="ECO:0000256" key="5">
    <source>
        <dbReference type="ARBA" id="ARBA00022827"/>
    </source>
</evidence>
<protein>
    <recommendedName>
        <fullName evidence="3">ferredoxin--NADP(+) reductase</fullName>
        <ecNumber evidence="3">1.18.1.2</ecNumber>
    </recommendedName>
</protein>
<evidence type="ECO:0000256" key="7">
    <source>
        <dbReference type="ARBA" id="ARBA00023002"/>
    </source>
</evidence>
<comment type="catalytic activity">
    <reaction evidence="8">
        <text>2 reduced [2Fe-2S]-[ferredoxin] + NADP(+) + H(+) = 2 oxidized [2Fe-2S]-[ferredoxin] + NADPH</text>
        <dbReference type="Rhea" id="RHEA:20125"/>
        <dbReference type="Rhea" id="RHEA-COMP:10000"/>
        <dbReference type="Rhea" id="RHEA-COMP:10001"/>
        <dbReference type="ChEBI" id="CHEBI:15378"/>
        <dbReference type="ChEBI" id="CHEBI:33737"/>
        <dbReference type="ChEBI" id="CHEBI:33738"/>
        <dbReference type="ChEBI" id="CHEBI:57783"/>
        <dbReference type="ChEBI" id="CHEBI:58349"/>
        <dbReference type="EC" id="1.18.1.2"/>
    </reaction>
</comment>
<evidence type="ECO:0000256" key="2">
    <source>
        <dbReference type="ARBA" id="ARBA00008312"/>
    </source>
</evidence>
<gene>
    <name evidence="11" type="ORF">CDEB00056_LOCUS21957</name>
</gene>
<keyword evidence="6" id="KW-0521">NADP</keyword>
<dbReference type="EC" id="1.18.1.2" evidence="3"/>